<evidence type="ECO:0000313" key="5">
    <source>
        <dbReference type="EMBL" id="CAK9219874.1"/>
    </source>
</evidence>
<keyword evidence="2" id="KW-0175">Coiled coil</keyword>
<feature type="domain" description="C2H2-type" evidence="4">
    <location>
        <begin position="388"/>
        <end position="418"/>
    </location>
</feature>
<evidence type="ECO:0000256" key="1">
    <source>
        <dbReference type="PROSITE-ProRule" id="PRU00042"/>
    </source>
</evidence>
<name>A0ABP0UF10_9BRYO</name>
<keyword evidence="1" id="KW-0862">Zinc</keyword>
<dbReference type="PROSITE" id="PS50157">
    <property type="entry name" value="ZINC_FINGER_C2H2_2"/>
    <property type="match status" value="1"/>
</dbReference>
<evidence type="ECO:0000313" key="6">
    <source>
        <dbReference type="Proteomes" id="UP001497512"/>
    </source>
</evidence>
<organism evidence="5 6">
    <name type="scientific">Sphagnum troendelagicum</name>
    <dbReference type="NCBI Taxonomy" id="128251"/>
    <lineage>
        <taxon>Eukaryota</taxon>
        <taxon>Viridiplantae</taxon>
        <taxon>Streptophyta</taxon>
        <taxon>Embryophyta</taxon>
        <taxon>Bryophyta</taxon>
        <taxon>Sphagnophytina</taxon>
        <taxon>Sphagnopsida</taxon>
        <taxon>Sphagnales</taxon>
        <taxon>Sphagnaceae</taxon>
        <taxon>Sphagnum</taxon>
    </lineage>
</organism>
<evidence type="ECO:0000256" key="2">
    <source>
        <dbReference type="SAM" id="Coils"/>
    </source>
</evidence>
<dbReference type="Proteomes" id="UP001497512">
    <property type="component" value="Chromosome 3"/>
</dbReference>
<feature type="coiled-coil region" evidence="2">
    <location>
        <begin position="322"/>
        <end position="356"/>
    </location>
</feature>
<evidence type="ECO:0000259" key="4">
    <source>
        <dbReference type="PROSITE" id="PS50157"/>
    </source>
</evidence>
<proteinExistence type="predicted"/>
<sequence>MTCEMGRGLSMESTRDQAAMRSGLFWEDPTTDQGACGGALLSLQSNAHPSSSPSLHGFYGGLGSQGMAQDDMQQYAAAAASTNHNILPTCMNVDGSTSAFELSSSTFAVKPSSRDQQLLWCPGIQSDAASAREYYSVHEELWSKNNNNHHNGGWAQSIAASSCIKPEMEMGVEGGVLVVRSQACPWSRLNLDSTNRFAATDPLRYHKLLADAFSFMDDHVQQTPSSEEARIQGGTTTMWCKHCALLEKNLFYMRLNPAAAAAEEFRPAADDIQRFHDDTSSFKQVVAGSFFSDRDFSYSNLDTRKRKEELNQEYSYWESSDRARVLWKMRELTNRANRAEQRVMELEQLLREHAVMTHDDATSVDSELIAAPQLLPQRESFEARSEQLVCKLPGCNKLFKSSKTLRRHVVQKHSDNARFLACNQPTVNGVICRFETIHSGVLSYHRKHSLAHQRREDWHICCPFCQSKFARQHEMDRHQRICKSRPHQQEAAPAAAASLQQSTAVVHMPAMLSISDQLPLGPNLSDQLQHHHQNSVDTGSHHHYHHHHHLQLLVPGNNHNIVESEGLSMTSTLMIPSGHVLDVDSSPSLF</sequence>
<dbReference type="PROSITE" id="PS00028">
    <property type="entry name" value="ZINC_FINGER_C2H2_1"/>
    <property type="match status" value="1"/>
</dbReference>
<keyword evidence="1" id="KW-0863">Zinc-finger</keyword>
<keyword evidence="1" id="KW-0479">Metal-binding</keyword>
<protein>
    <recommendedName>
        <fullName evidence="4">C2H2-type domain-containing protein</fullName>
    </recommendedName>
</protein>
<dbReference type="EMBL" id="OZ019895">
    <property type="protein sequence ID" value="CAK9219874.1"/>
    <property type="molecule type" value="Genomic_DNA"/>
</dbReference>
<dbReference type="InterPro" id="IPR013087">
    <property type="entry name" value="Znf_C2H2_type"/>
</dbReference>
<reference evidence="5" key="1">
    <citation type="submission" date="2024-02" db="EMBL/GenBank/DDBJ databases">
        <authorList>
            <consortium name="ELIXIR-Norway"/>
            <consortium name="Elixir Norway"/>
        </authorList>
    </citation>
    <scope>NUCLEOTIDE SEQUENCE</scope>
</reference>
<feature type="region of interest" description="Disordered" evidence="3">
    <location>
        <begin position="523"/>
        <end position="546"/>
    </location>
</feature>
<gene>
    <name evidence="5" type="ORF">CSSPTR1EN2_LOCUS14943</name>
</gene>
<accession>A0ABP0UF10</accession>
<evidence type="ECO:0000256" key="3">
    <source>
        <dbReference type="SAM" id="MobiDB-lite"/>
    </source>
</evidence>
<keyword evidence="6" id="KW-1185">Reference proteome</keyword>
<dbReference type="SMART" id="SM00355">
    <property type="entry name" value="ZnF_C2H2"/>
    <property type="match status" value="2"/>
</dbReference>